<protein>
    <submittedName>
        <fullName evidence="1">Uncharacterized protein</fullName>
    </submittedName>
</protein>
<evidence type="ECO:0000313" key="1">
    <source>
        <dbReference type="EMBL" id="SVE45617.1"/>
    </source>
</evidence>
<proteinExistence type="predicted"/>
<accession>A0A383DMB5</accession>
<dbReference type="AlphaFoldDB" id="A0A383DMB5"/>
<name>A0A383DMB5_9ZZZZ</name>
<reference evidence="1" key="1">
    <citation type="submission" date="2018-05" db="EMBL/GenBank/DDBJ databases">
        <authorList>
            <person name="Lanie J.A."/>
            <person name="Ng W.-L."/>
            <person name="Kazmierczak K.M."/>
            <person name="Andrzejewski T.M."/>
            <person name="Davidsen T.M."/>
            <person name="Wayne K.J."/>
            <person name="Tettelin H."/>
            <person name="Glass J.I."/>
            <person name="Rusch D."/>
            <person name="Podicherti R."/>
            <person name="Tsui H.-C.T."/>
            <person name="Winkler M.E."/>
        </authorList>
    </citation>
    <scope>NUCLEOTIDE SEQUENCE</scope>
</reference>
<organism evidence="1">
    <name type="scientific">marine metagenome</name>
    <dbReference type="NCBI Taxonomy" id="408172"/>
    <lineage>
        <taxon>unclassified sequences</taxon>
        <taxon>metagenomes</taxon>
        <taxon>ecological metagenomes</taxon>
    </lineage>
</organism>
<feature type="non-terminal residue" evidence="1">
    <location>
        <position position="28"/>
    </location>
</feature>
<dbReference type="EMBL" id="UINC01218549">
    <property type="protein sequence ID" value="SVE45617.1"/>
    <property type="molecule type" value="Genomic_DNA"/>
</dbReference>
<gene>
    <name evidence="1" type="ORF">METZ01_LOCUS498471</name>
</gene>
<sequence>MQMYKKGLLGRRVKRFGGICALWPDVGL</sequence>